<dbReference type="SUPFAM" id="SSF56954">
    <property type="entry name" value="Outer membrane efflux proteins (OEP)"/>
    <property type="match status" value="1"/>
</dbReference>
<keyword evidence="3" id="KW-1134">Transmembrane beta strand</keyword>
<dbReference type="GO" id="GO:0015562">
    <property type="term" value="F:efflux transmembrane transporter activity"/>
    <property type="evidence" value="ECO:0007669"/>
    <property type="project" value="InterPro"/>
</dbReference>
<dbReference type="GO" id="GO:0009279">
    <property type="term" value="C:cell outer membrane"/>
    <property type="evidence" value="ECO:0007669"/>
    <property type="project" value="UniProtKB-SubCell"/>
</dbReference>
<dbReference type="EMBL" id="MLJW01000057">
    <property type="protein sequence ID" value="OIR04474.1"/>
    <property type="molecule type" value="Genomic_DNA"/>
</dbReference>
<feature type="coiled-coil region" evidence="7">
    <location>
        <begin position="329"/>
        <end position="356"/>
    </location>
</feature>
<dbReference type="PANTHER" id="PTHR30026:SF20">
    <property type="entry name" value="OUTER MEMBRANE PROTEIN TOLC"/>
    <property type="match status" value="1"/>
</dbReference>
<dbReference type="AlphaFoldDB" id="A0A1J5S8L2"/>
<organism evidence="8">
    <name type="scientific">mine drainage metagenome</name>
    <dbReference type="NCBI Taxonomy" id="410659"/>
    <lineage>
        <taxon>unclassified sequences</taxon>
        <taxon>metagenomes</taxon>
        <taxon>ecological metagenomes</taxon>
    </lineage>
</organism>
<keyword evidence="5" id="KW-0472">Membrane</keyword>
<evidence type="ECO:0000256" key="5">
    <source>
        <dbReference type="ARBA" id="ARBA00023136"/>
    </source>
</evidence>
<evidence type="ECO:0000256" key="3">
    <source>
        <dbReference type="ARBA" id="ARBA00022452"/>
    </source>
</evidence>
<evidence type="ECO:0000313" key="8">
    <source>
        <dbReference type="EMBL" id="OIR04474.1"/>
    </source>
</evidence>
<evidence type="ECO:0000256" key="4">
    <source>
        <dbReference type="ARBA" id="ARBA00022692"/>
    </source>
</evidence>
<keyword evidence="6" id="KW-0998">Cell outer membrane</keyword>
<dbReference type="InterPro" id="IPR051906">
    <property type="entry name" value="TolC-like"/>
</dbReference>
<dbReference type="InterPro" id="IPR003423">
    <property type="entry name" value="OMP_efflux"/>
</dbReference>
<comment type="caution">
    <text evidence="8">The sequence shown here is derived from an EMBL/GenBank/DDBJ whole genome shotgun (WGS) entry which is preliminary data.</text>
</comment>
<protein>
    <submittedName>
        <fullName evidence="8">Outer membrane efflux protein</fullName>
    </submittedName>
</protein>
<dbReference type="PANTHER" id="PTHR30026">
    <property type="entry name" value="OUTER MEMBRANE PROTEIN TOLC"/>
    <property type="match status" value="1"/>
</dbReference>
<sequence>MRITSNITFVILLLIPIFATGEEAWTLVRNQQLTLPMVVSKALERSPKQQVLQAGNTLVDAKKIHANSILPAAPAIIIGHQDDAIGSNRNLSQWEAGVELPVWMPGQRNARETVARDAQTELDSTRNGLALEIAGQVREAIWDVNMTMGAVELADSQYNAALALQNDVEKRWKAGELAKTDVMLAQNGTLLAKTALLRIQAELKHAEHRYWVLTGLKEIPQSAEEKLSKRDTIDDNHPWLAEITSKVEMARGQRDLVSVERRENPQVQINARRDRGAFDSLYNDSIGVLVRVPLDAKVRSAPMMADAEMAIAQATSERDQRQLILQTSLHEAEHNLEVIREELKIVEEQHHLAQENLRLAKKSFALGEADLVTLLRGQSMAYEAERSLINRRTQLQWNIARYNQAIGVLP</sequence>
<evidence type="ECO:0000256" key="2">
    <source>
        <dbReference type="ARBA" id="ARBA00022448"/>
    </source>
</evidence>
<keyword evidence="7" id="KW-0175">Coiled coil</keyword>
<accession>A0A1J5S8L2</accession>
<reference evidence="8" key="1">
    <citation type="submission" date="2016-10" db="EMBL/GenBank/DDBJ databases">
        <title>Sequence of Gallionella enrichment culture.</title>
        <authorList>
            <person name="Poehlein A."/>
            <person name="Muehling M."/>
            <person name="Daniel R."/>
        </authorList>
    </citation>
    <scope>NUCLEOTIDE SEQUENCE</scope>
</reference>
<evidence type="ECO:0000256" key="7">
    <source>
        <dbReference type="SAM" id="Coils"/>
    </source>
</evidence>
<dbReference type="GO" id="GO:0015288">
    <property type="term" value="F:porin activity"/>
    <property type="evidence" value="ECO:0007669"/>
    <property type="project" value="TreeGrafter"/>
</dbReference>
<dbReference type="GO" id="GO:1990281">
    <property type="term" value="C:efflux pump complex"/>
    <property type="evidence" value="ECO:0007669"/>
    <property type="project" value="TreeGrafter"/>
</dbReference>
<keyword evidence="4" id="KW-0812">Transmembrane</keyword>
<evidence type="ECO:0000256" key="1">
    <source>
        <dbReference type="ARBA" id="ARBA00004442"/>
    </source>
</evidence>
<gene>
    <name evidence="8" type="ORF">GALL_134080</name>
</gene>
<proteinExistence type="predicted"/>
<keyword evidence="2" id="KW-0813">Transport</keyword>
<evidence type="ECO:0000256" key="6">
    <source>
        <dbReference type="ARBA" id="ARBA00023237"/>
    </source>
</evidence>
<comment type="subcellular location">
    <subcellularLocation>
        <location evidence="1">Cell outer membrane</location>
    </subcellularLocation>
</comment>
<dbReference type="Pfam" id="PF02321">
    <property type="entry name" value="OEP"/>
    <property type="match status" value="1"/>
</dbReference>
<name>A0A1J5S8L2_9ZZZZ</name>
<dbReference type="Gene3D" id="1.20.1600.10">
    <property type="entry name" value="Outer membrane efflux proteins (OEP)"/>
    <property type="match status" value="1"/>
</dbReference>